<evidence type="ECO:0000256" key="15">
    <source>
        <dbReference type="ARBA" id="ARBA00031169"/>
    </source>
</evidence>
<evidence type="ECO:0000256" key="6">
    <source>
        <dbReference type="ARBA" id="ARBA00022553"/>
    </source>
</evidence>
<dbReference type="SUPFAM" id="SSF81296">
    <property type="entry name" value="E set domains"/>
    <property type="match status" value="1"/>
</dbReference>
<feature type="domain" description="Potassium channel inwardly rectifying transmembrane" evidence="28">
    <location>
        <begin position="135"/>
        <end position="274"/>
    </location>
</feature>
<dbReference type="Pfam" id="PF01007">
    <property type="entry name" value="IRK"/>
    <property type="match status" value="1"/>
</dbReference>
<feature type="transmembrane region" description="Helical" evidence="27">
    <location>
        <begin position="246"/>
        <end position="269"/>
    </location>
</feature>
<feature type="region of interest" description="Disordered" evidence="26">
    <location>
        <begin position="103"/>
        <end position="137"/>
    </location>
</feature>
<evidence type="ECO:0000256" key="8">
    <source>
        <dbReference type="ARBA" id="ARBA00022882"/>
    </source>
</evidence>
<dbReference type="InterPro" id="IPR016449">
    <property type="entry name" value="K_chnl_inward-rec_Kir"/>
</dbReference>
<name>A0A8C5PXB9_9ANUR</name>
<evidence type="ECO:0000256" key="23">
    <source>
        <dbReference type="ARBA" id="ARBA00076077"/>
    </source>
</evidence>
<evidence type="ECO:0000259" key="29">
    <source>
        <dbReference type="Pfam" id="PF17655"/>
    </source>
</evidence>
<keyword evidence="9 25" id="KW-0630">Potassium</keyword>
<evidence type="ECO:0000256" key="25">
    <source>
        <dbReference type="RuleBase" id="RU003822"/>
    </source>
</evidence>
<evidence type="ECO:0000313" key="30">
    <source>
        <dbReference type="Ensembl" id="ENSLLEP00000029141.1"/>
    </source>
</evidence>
<keyword evidence="12 27" id="KW-0472">Membrane</keyword>
<reference evidence="30" key="1">
    <citation type="submission" date="2025-08" db="UniProtKB">
        <authorList>
            <consortium name="Ensembl"/>
        </authorList>
    </citation>
    <scope>IDENTIFICATION</scope>
</reference>
<reference evidence="30" key="2">
    <citation type="submission" date="2025-09" db="UniProtKB">
        <authorList>
            <consortium name="Ensembl"/>
        </authorList>
    </citation>
    <scope>IDENTIFICATION</scope>
</reference>
<dbReference type="FunFam" id="1.10.287.70:FF:000019">
    <property type="entry name" value="G protein-activated inward rectifier potassium channel 1"/>
    <property type="match status" value="1"/>
</dbReference>
<evidence type="ECO:0000256" key="18">
    <source>
        <dbReference type="ARBA" id="ARBA00032506"/>
    </source>
</evidence>
<dbReference type="InterPro" id="IPR041647">
    <property type="entry name" value="IRK_C"/>
</dbReference>
<keyword evidence="4 25" id="KW-0813">Transport</keyword>
<evidence type="ECO:0000256" key="22">
    <source>
        <dbReference type="ARBA" id="ARBA00072191"/>
    </source>
</evidence>
<evidence type="ECO:0000256" key="16">
    <source>
        <dbReference type="ARBA" id="ARBA00031386"/>
    </source>
</evidence>
<proteinExistence type="inferred from homology"/>
<evidence type="ECO:0000256" key="1">
    <source>
        <dbReference type="ARBA" id="ARBA00004141"/>
    </source>
</evidence>
<dbReference type="Gene3D" id="1.10.287.70">
    <property type="match status" value="1"/>
</dbReference>
<dbReference type="PRINTS" id="PR01330">
    <property type="entry name" value="KIR34CHANNEL"/>
</dbReference>
<comment type="subcellular location">
    <subcellularLocation>
        <location evidence="1 25">Membrane</location>
        <topology evidence="1 25">Multi-pass membrane protein</topology>
    </subcellularLocation>
</comment>
<feature type="compositionally biased region" description="Basic and acidic residues" evidence="26">
    <location>
        <begin position="110"/>
        <end position="137"/>
    </location>
</feature>
<dbReference type="Gene3D" id="2.60.40.1400">
    <property type="entry name" value="G protein-activated inward rectifier potassium channel 1"/>
    <property type="match status" value="1"/>
</dbReference>
<keyword evidence="6" id="KW-0597">Phosphoprotein</keyword>
<evidence type="ECO:0000256" key="26">
    <source>
        <dbReference type="SAM" id="MobiDB-lite"/>
    </source>
</evidence>
<dbReference type="AlphaFoldDB" id="A0A8C5PXB9"/>
<feature type="compositionally biased region" description="Basic residues" evidence="26">
    <location>
        <begin position="28"/>
        <end position="39"/>
    </location>
</feature>
<accession>A0A8C5PXB9</accession>
<dbReference type="InterPro" id="IPR040445">
    <property type="entry name" value="Kir_TM"/>
</dbReference>
<evidence type="ECO:0000256" key="2">
    <source>
        <dbReference type="ARBA" id="ARBA00008443"/>
    </source>
</evidence>
<comment type="similarity">
    <text evidence="20">Belongs to the inward rectifier-type potassium channel (TC 1.A.2.1) family. KCNJ9 subfamily.</text>
</comment>
<dbReference type="GO" id="GO:1990573">
    <property type="term" value="P:potassium ion import across plasma membrane"/>
    <property type="evidence" value="ECO:0007669"/>
    <property type="project" value="TreeGrafter"/>
</dbReference>
<evidence type="ECO:0000256" key="12">
    <source>
        <dbReference type="ARBA" id="ARBA00023136"/>
    </source>
</evidence>
<keyword evidence="7 25" id="KW-0812">Transmembrane</keyword>
<dbReference type="GeneTree" id="ENSGT01080000257365"/>
<dbReference type="PANTHER" id="PTHR11767">
    <property type="entry name" value="INWARD RECTIFIER POTASSIUM CHANNEL"/>
    <property type="match status" value="1"/>
</dbReference>
<dbReference type="GO" id="GO:0015467">
    <property type="term" value="F:G-protein activated inward rectifier potassium channel activity"/>
    <property type="evidence" value="ECO:0007669"/>
    <property type="project" value="InterPro"/>
</dbReference>
<dbReference type="SUPFAM" id="SSF81324">
    <property type="entry name" value="Voltage-gated potassium channels"/>
    <property type="match status" value="1"/>
</dbReference>
<dbReference type="Proteomes" id="UP000694569">
    <property type="component" value="Unplaced"/>
</dbReference>
<feature type="transmembrane region" description="Helical" evidence="27">
    <location>
        <begin position="171"/>
        <end position="192"/>
    </location>
</feature>
<evidence type="ECO:0000256" key="21">
    <source>
        <dbReference type="ARBA" id="ARBA00062687"/>
    </source>
</evidence>
<keyword evidence="11 25" id="KW-0406">Ion transport</keyword>
<dbReference type="GO" id="GO:0005886">
    <property type="term" value="C:plasma membrane"/>
    <property type="evidence" value="ECO:0007669"/>
    <property type="project" value="TreeGrafter"/>
</dbReference>
<dbReference type="PRINTS" id="PR01320">
    <property type="entry name" value="KIRCHANNEL"/>
</dbReference>
<comment type="subunit">
    <text evidence="21">Associates with KCNJ3/GIRK1 to form a G-protein-activated heteromultimer pore-forming unit. Interacts (via PDZ-binding motif) with SNX27 (via PDZ domain); the interaction is required when endocytosed to prevent degradation in lysosomes and promote recycling to the plasma membrane.</text>
</comment>
<evidence type="ECO:0000256" key="5">
    <source>
        <dbReference type="ARBA" id="ARBA00022538"/>
    </source>
</evidence>
<evidence type="ECO:0000256" key="4">
    <source>
        <dbReference type="ARBA" id="ARBA00022448"/>
    </source>
</evidence>
<evidence type="ECO:0000256" key="17">
    <source>
        <dbReference type="ARBA" id="ARBA00032153"/>
    </source>
</evidence>
<evidence type="ECO:0000256" key="13">
    <source>
        <dbReference type="ARBA" id="ARBA00023303"/>
    </source>
</evidence>
<feature type="domain" description="Inward rectifier potassium channel C-terminal" evidence="29">
    <location>
        <begin position="281"/>
        <end position="449"/>
    </location>
</feature>
<evidence type="ECO:0000256" key="24">
    <source>
        <dbReference type="ARBA" id="ARBA00081071"/>
    </source>
</evidence>
<dbReference type="FunFam" id="2.60.40.1400:FF:000001">
    <property type="entry name" value="G protein-activated inward rectifier potassium channel 2"/>
    <property type="match status" value="1"/>
</dbReference>
<keyword evidence="13 25" id="KW-0407">Ion channel</keyword>
<dbReference type="GO" id="GO:0034765">
    <property type="term" value="P:regulation of monoatomic ion transmembrane transport"/>
    <property type="evidence" value="ECO:0007669"/>
    <property type="project" value="TreeGrafter"/>
</dbReference>
<feature type="region of interest" description="Disordered" evidence="26">
    <location>
        <begin position="1"/>
        <end position="47"/>
    </location>
</feature>
<gene>
    <name evidence="30" type="primary">KCNJ5</name>
</gene>
<keyword evidence="10 27" id="KW-1133">Transmembrane helix</keyword>
<dbReference type="Ensembl" id="ENSLLET00000030270.1">
    <property type="protein sequence ID" value="ENSLLEP00000029141.1"/>
    <property type="gene ID" value="ENSLLEG00000018458.1"/>
</dbReference>
<evidence type="ECO:0000256" key="19">
    <source>
        <dbReference type="ARBA" id="ARBA00034430"/>
    </source>
</evidence>
<dbReference type="InterPro" id="IPR014756">
    <property type="entry name" value="Ig_E-set"/>
</dbReference>
<evidence type="ECO:0000256" key="9">
    <source>
        <dbReference type="ARBA" id="ARBA00022958"/>
    </source>
</evidence>
<dbReference type="OrthoDB" id="273257at2759"/>
<evidence type="ECO:0000256" key="11">
    <source>
        <dbReference type="ARBA" id="ARBA00023065"/>
    </source>
</evidence>
<comment type="catalytic activity">
    <reaction evidence="19">
        <text>K(+)(in) = K(+)(out)</text>
        <dbReference type="Rhea" id="RHEA:29463"/>
        <dbReference type="ChEBI" id="CHEBI:29103"/>
    </reaction>
</comment>
<dbReference type="Pfam" id="PF17655">
    <property type="entry name" value="IRK_C"/>
    <property type="match status" value="1"/>
</dbReference>
<dbReference type="GO" id="GO:0034702">
    <property type="term" value="C:monoatomic ion channel complex"/>
    <property type="evidence" value="ECO:0007669"/>
    <property type="project" value="UniProtKB-KW"/>
</dbReference>
<keyword evidence="8 25" id="KW-0851">Voltage-gated channel</keyword>
<sequence length="486" mass="54945">MQEKPTGRIRQPILNGEKMPTAPDHPPRNPRMHPKKPVLHRPGGGGGGEGGGKILWCNGGHWNAKSWGSTGHRQLLCLTPSMARDLRVPMGQDLQVEITPREHKKLPKQARKDPPMAIDRSHLPPDQKKPRQRYMEKDGKCNVHQSNVKETYRYFSDLFTTLVDLKWHISLFIFTLVYTVTWLFFGLIWWFIAYLRGDLEHIGDKSWVPCVDNLNGFVSAFLFSIETETTIGYGYRVITEKCPEGIVLLLVQAILGSIVNALMVGCMFVKISQPKKRAETLMFSNNSVISMRDGRLCLMFRVGDLRSSHIVEASIRAKLIKSKQTKEGEFIPLNQTDINVGFDTGDDRLFLVSPLIISHEINEKSPFWEMSRSELEVEDFEIVVILEGMVEATGMTCQARCSYVASEVLWGHRFVPVLTLEKGFYEVDYNSFHDTYETPTPSCSAKDLDGLQRGTPIACFFTPNRDKGGQNGAIGVEELKLDTQPD</sequence>
<keyword evidence="5 25" id="KW-0633">Potassium transport</keyword>
<evidence type="ECO:0000256" key="7">
    <source>
        <dbReference type="ARBA" id="ARBA00022692"/>
    </source>
</evidence>
<dbReference type="PANTHER" id="PTHR11767:SF52">
    <property type="entry name" value="G PROTEIN-ACTIVATED INWARD RECTIFIER POTASSIUM CHANNEL 4"/>
    <property type="match status" value="1"/>
</dbReference>
<evidence type="ECO:0000256" key="14">
    <source>
        <dbReference type="ARBA" id="ARBA00031132"/>
    </source>
</evidence>
<evidence type="ECO:0000259" key="28">
    <source>
        <dbReference type="Pfam" id="PF01007"/>
    </source>
</evidence>
<dbReference type="InterPro" id="IPR003277">
    <property type="entry name" value="K_chnl_inward-rec_Kir3.4"/>
</dbReference>
<evidence type="ECO:0000256" key="10">
    <source>
        <dbReference type="ARBA" id="ARBA00022989"/>
    </source>
</evidence>
<protein>
    <recommendedName>
        <fullName evidence="22">G protein-activated inward rectifier potassium channel 3</fullName>
    </recommendedName>
    <alternativeName>
        <fullName evidence="18">Cardiac inward rectifier</fullName>
    </alternativeName>
    <alternativeName>
        <fullName evidence="3">G protein-activated inward rectifier potassium channel 4</fullName>
    </alternativeName>
    <alternativeName>
        <fullName evidence="14">Heart KATP channel</fullName>
    </alternativeName>
    <alternativeName>
        <fullName evidence="24">Inward rectifier K(+) channel Kir3.3</fullName>
    </alternativeName>
    <alternativeName>
        <fullName evidence="17">Inward rectifier K(+) channel Kir3.4</fullName>
    </alternativeName>
    <alternativeName>
        <fullName evidence="15">KATP-1</fullName>
    </alternativeName>
    <alternativeName>
        <fullName evidence="16">Potassium channel, inwardly rectifying subfamily J member 5</fullName>
    </alternativeName>
    <alternativeName>
        <fullName evidence="23">Potassium channel, inwardly rectifying subfamily J member 9</fullName>
    </alternativeName>
</protein>
<evidence type="ECO:0000256" key="3">
    <source>
        <dbReference type="ARBA" id="ARBA00015882"/>
    </source>
</evidence>
<evidence type="ECO:0000256" key="20">
    <source>
        <dbReference type="ARBA" id="ARBA00061604"/>
    </source>
</evidence>
<evidence type="ECO:0000256" key="27">
    <source>
        <dbReference type="SAM" id="Phobius"/>
    </source>
</evidence>
<comment type="similarity">
    <text evidence="2">Belongs to the inward rectifier-type potassium channel (TC 1.A.2.1) family. KCNJ5 subfamily.</text>
</comment>
<dbReference type="InterPro" id="IPR013518">
    <property type="entry name" value="K_chnl_inward-rec_Kir_cyto"/>
</dbReference>
<keyword evidence="31" id="KW-1185">Reference proteome</keyword>
<evidence type="ECO:0000313" key="31">
    <source>
        <dbReference type="Proteomes" id="UP000694569"/>
    </source>
</evidence>
<organism evidence="30 31">
    <name type="scientific">Leptobrachium leishanense</name>
    <name type="common">Leishan spiny toad</name>
    <dbReference type="NCBI Taxonomy" id="445787"/>
    <lineage>
        <taxon>Eukaryota</taxon>
        <taxon>Metazoa</taxon>
        <taxon>Chordata</taxon>
        <taxon>Craniata</taxon>
        <taxon>Vertebrata</taxon>
        <taxon>Euteleostomi</taxon>
        <taxon>Amphibia</taxon>
        <taxon>Batrachia</taxon>
        <taxon>Anura</taxon>
        <taxon>Pelobatoidea</taxon>
        <taxon>Megophryidae</taxon>
        <taxon>Leptobrachium</taxon>
    </lineage>
</organism>